<feature type="chain" id="PRO_5020647288" evidence="1">
    <location>
        <begin position="22"/>
        <end position="232"/>
    </location>
</feature>
<protein>
    <submittedName>
        <fullName evidence="3">PorT family protein</fullName>
    </submittedName>
</protein>
<sequence>MNLKKLLATFAFITVANYSCIAQIKWNANAGLTYSNVVAKDRDGNTANTSSVPGIYLGLGIDLPFSQLFAVRPAIVYAKRGFKQPGSSHIGWGKDFEAKTSYIELPVDFLYSPTIGPGNLLLAVGPYVGYGTGGRWTTSQTVVVGDIAFDGQGDIAFQNDAIISGKGTNSHTYAKPWDYGLHFRIGYALFGQYSVSLDVQRGIADLQPRWGDFKPESTVRNKSLGITAGYSF</sequence>
<dbReference type="Proteomes" id="UP000292855">
    <property type="component" value="Unassembled WGS sequence"/>
</dbReference>
<dbReference type="Pfam" id="PF13568">
    <property type="entry name" value="OMP_b-brl_2"/>
    <property type="match status" value="1"/>
</dbReference>
<feature type="signal peptide" evidence="1">
    <location>
        <begin position="1"/>
        <end position="21"/>
    </location>
</feature>
<keyword evidence="1" id="KW-0732">Signal</keyword>
<keyword evidence="4" id="KW-1185">Reference proteome</keyword>
<evidence type="ECO:0000256" key="1">
    <source>
        <dbReference type="SAM" id="SignalP"/>
    </source>
</evidence>
<proteinExistence type="predicted"/>
<evidence type="ECO:0000313" key="4">
    <source>
        <dbReference type="Proteomes" id="UP000292855"/>
    </source>
</evidence>
<dbReference type="EMBL" id="SGIT01000001">
    <property type="protein sequence ID" value="RZF62001.1"/>
    <property type="molecule type" value="Genomic_DNA"/>
</dbReference>
<reference evidence="3 4" key="1">
    <citation type="submission" date="2019-02" db="EMBL/GenBank/DDBJ databases">
        <authorList>
            <person name="Li Y."/>
        </authorList>
    </citation>
    <scope>NUCLEOTIDE SEQUENCE [LARGE SCALE GENOMIC DNA]</scope>
    <source>
        <strain evidence="3 4">30C10-4-7</strain>
    </source>
</reference>
<accession>A0A4Q6XQ01</accession>
<dbReference type="InterPro" id="IPR025665">
    <property type="entry name" value="Beta-barrel_OMP_2"/>
</dbReference>
<comment type="caution">
    <text evidence="3">The sequence shown here is derived from an EMBL/GenBank/DDBJ whole genome shotgun (WGS) entry which is preliminary data.</text>
</comment>
<gene>
    <name evidence="3" type="ORF">EWE74_04065</name>
</gene>
<dbReference type="RefSeq" id="WP_130140231.1">
    <property type="nucleotide sequence ID" value="NZ_SGIT01000001.1"/>
</dbReference>
<dbReference type="AlphaFoldDB" id="A0A4Q6XQ01"/>
<name>A0A4Q6XQ01_9SPHI</name>
<organism evidence="3 4">
    <name type="scientific">Sphingobacterium corticibacterium</name>
    <dbReference type="NCBI Taxonomy" id="2484746"/>
    <lineage>
        <taxon>Bacteria</taxon>
        <taxon>Pseudomonadati</taxon>
        <taxon>Bacteroidota</taxon>
        <taxon>Sphingobacteriia</taxon>
        <taxon>Sphingobacteriales</taxon>
        <taxon>Sphingobacteriaceae</taxon>
        <taxon>Sphingobacterium</taxon>
    </lineage>
</organism>
<dbReference type="OrthoDB" id="1011748at2"/>
<evidence type="ECO:0000259" key="2">
    <source>
        <dbReference type="Pfam" id="PF13568"/>
    </source>
</evidence>
<evidence type="ECO:0000313" key="3">
    <source>
        <dbReference type="EMBL" id="RZF62001.1"/>
    </source>
</evidence>
<feature type="domain" description="Outer membrane protein beta-barrel" evidence="2">
    <location>
        <begin position="24"/>
        <end position="206"/>
    </location>
</feature>